<keyword evidence="2" id="KW-0378">Hydrolase</keyword>
<dbReference type="AlphaFoldDB" id="M5RP55"/>
<name>M5RP55_9BACT</name>
<feature type="domain" description="AB hydrolase-1" evidence="1">
    <location>
        <begin position="76"/>
        <end position="231"/>
    </location>
</feature>
<gene>
    <name evidence="2" type="ORF">RMSM_05897</name>
</gene>
<proteinExistence type="predicted"/>
<dbReference type="InterPro" id="IPR000073">
    <property type="entry name" value="AB_hydrolase_1"/>
</dbReference>
<evidence type="ECO:0000313" key="2">
    <source>
        <dbReference type="EMBL" id="EMI17167.1"/>
    </source>
</evidence>
<dbReference type="PATRIC" id="fig|1265738.3.peg.5887"/>
<dbReference type="SUPFAM" id="SSF53474">
    <property type="entry name" value="alpha/beta-Hydrolases"/>
    <property type="match status" value="1"/>
</dbReference>
<evidence type="ECO:0000313" key="3">
    <source>
        <dbReference type="Proteomes" id="UP000011991"/>
    </source>
</evidence>
<dbReference type="Proteomes" id="UP000011991">
    <property type="component" value="Unassembled WGS sequence"/>
</dbReference>
<organism evidence="2 3">
    <name type="scientific">Rhodopirellula maiorica SM1</name>
    <dbReference type="NCBI Taxonomy" id="1265738"/>
    <lineage>
        <taxon>Bacteria</taxon>
        <taxon>Pseudomonadati</taxon>
        <taxon>Planctomycetota</taxon>
        <taxon>Planctomycetia</taxon>
        <taxon>Pirellulales</taxon>
        <taxon>Pirellulaceae</taxon>
        <taxon>Novipirellula</taxon>
    </lineage>
</organism>
<dbReference type="Pfam" id="PF00561">
    <property type="entry name" value="Abhydrolase_1"/>
    <property type="match status" value="1"/>
</dbReference>
<sequence>MGMLDQHQAIAPGALNTLNKNVMMLTFVFLSCIVVCSAVDAQRPMVQRGVITQERIEAGAFQQYIPHKRTRKTNVLVICHGSIEDAQDLTALKSSRTFIERWIPFAEATGVALVAPAFDVENFASGGNAPGGDAWGYRALDGRTTSSDQFVNMIVDRFKSFDPNFDGKFYLYGHSAGGQFANHYLVVHPERLHGVVLSAPAIYAMPDPDTPWPAGMKARKRNLQWGSETKVFEISHKLETWVEAVKVPIAVVIGSADTDRLSDQPQQGGWTRLARAQHYASEMTRFAKENDVRPGIELIVVPNVGHSSSRLTNTCAQALLVMGNR</sequence>
<dbReference type="EMBL" id="ANOG01000848">
    <property type="protein sequence ID" value="EMI17167.1"/>
    <property type="molecule type" value="Genomic_DNA"/>
</dbReference>
<comment type="caution">
    <text evidence="2">The sequence shown here is derived from an EMBL/GenBank/DDBJ whole genome shotgun (WGS) entry which is preliminary data.</text>
</comment>
<keyword evidence="3" id="KW-1185">Reference proteome</keyword>
<dbReference type="InterPro" id="IPR029058">
    <property type="entry name" value="AB_hydrolase_fold"/>
</dbReference>
<dbReference type="GO" id="GO:0016787">
    <property type="term" value="F:hydrolase activity"/>
    <property type="evidence" value="ECO:0007669"/>
    <property type="project" value="UniProtKB-KW"/>
</dbReference>
<protein>
    <submittedName>
        <fullName evidence="2">Poly(Aspartic acid) hydrolase</fullName>
    </submittedName>
</protein>
<reference evidence="2 3" key="1">
    <citation type="journal article" date="2013" name="Mar. Genomics">
        <title>Expression of sulfatases in Rhodopirellula baltica and the diversity of sulfatases in the genus Rhodopirellula.</title>
        <authorList>
            <person name="Wegner C.E."/>
            <person name="Richter-Heitmann T."/>
            <person name="Klindworth A."/>
            <person name="Klockow C."/>
            <person name="Richter M."/>
            <person name="Achstetter T."/>
            <person name="Glockner F.O."/>
            <person name="Harder J."/>
        </authorList>
    </citation>
    <scope>NUCLEOTIDE SEQUENCE [LARGE SCALE GENOMIC DNA]</scope>
    <source>
        <strain evidence="2 3">SM1</strain>
    </source>
</reference>
<dbReference type="Gene3D" id="3.40.50.1820">
    <property type="entry name" value="alpha/beta hydrolase"/>
    <property type="match status" value="1"/>
</dbReference>
<accession>M5RP55</accession>
<evidence type="ECO:0000259" key="1">
    <source>
        <dbReference type="Pfam" id="PF00561"/>
    </source>
</evidence>